<proteinExistence type="inferred from homology"/>
<evidence type="ECO:0000313" key="7">
    <source>
        <dbReference type="EMBL" id="TEB25928.1"/>
    </source>
</evidence>
<dbReference type="OrthoDB" id="4225815at2759"/>
<evidence type="ECO:0000256" key="4">
    <source>
        <dbReference type="ARBA" id="ARBA00022525"/>
    </source>
</evidence>
<dbReference type="GO" id="GO:0005199">
    <property type="term" value="F:structural constituent of cell wall"/>
    <property type="evidence" value="ECO:0007669"/>
    <property type="project" value="InterPro"/>
</dbReference>
<keyword evidence="8" id="KW-1185">Reference proteome</keyword>
<sequence>ARSDSCNSGSLHCCNETVSGNSPSVSSIASLLGIAGSATSLVGIKCTPLAAIGISSNNCAQQTACCTGNSFNGLVNVACTPVNVQA</sequence>
<gene>
    <name evidence="7" type="ORF">FA13DRAFT_1636851</name>
</gene>
<evidence type="ECO:0000256" key="5">
    <source>
        <dbReference type="ARBA" id="ARBA00023157"/>
    </source>
</evidence>
<reference evidence="7 8" key="1">
    <citation type="journal article" date="2019" name="Nat. Ecol. Evol.">
        <title>Megaphylogeny resolves global patterns of mushroom evolution.</title>
        <authorList>
            <person name="Varga T."/>
            <person name="Krizsan K."/>
            <person name="Foldi C."/>
            <person name="Dima B."/>
            <person name="Sanchez-Garcia M."/>
            <person name="Sanchez-Ramirez S."/>
            <person name="Szollosi G.J."/>
            <person name="Szarkandi J.G."/>
            <person name="Papp V."/>
            <person name="Albert L."/>
            <person name="Andreopoulos W."/>
            <person name="Angelini C."/>
            <person name="Antonin V."/>
            <person name="Barry K.W."/>
            <person name="Bougher N.L."/>
            <person name="Buchanan P."/>
            <person name="Buyck B."/>
            <person name="Bense V."/>
            <person name="Catcheside P."/>
            <person name="Chovatia M."/>
            <person name="Cooper J."/>
            <person name="Damon W."/>
            <person name="Desjardin D."/>
            <person name="Finy P."/>
            <person name="Geml J."/>
            <person name="Haridas S."/>
            <person name="Hughes K."/>
            <person name="Justo A."/>
            <person name="Karasinski D."/>
            <person name="Kautmanova I."/>
            <person name="Kiss B."/>
            <person name="Kocsube S."/>
            <person name="Kotiranta H."/>
            <person name="LaButti K.M."/>
            <person name="Lechner B.E."/>
            <person name="Liimatainen K."/>
            <person name="Lipzen A."/>
            <person name="Lukacs Z."/>
            <person name="Mihaltcheva S."/>
            <person name="Morgado L.N."/>
            <person name="Niskanen T."/>
            <person name="Noordeloos M.E."/>
            <person name="Ohm R.A."/>
            <person name="Ortiz-Santana B."/>
            <person name="Ovrebo C."/>
            <person name="Racz N."/>
            <person name="Riley R."/>
            <person name="Savchenko A."/>
            <person name="Shiryaev A."/>
            <person name="Soop K."/>
            <person name="Spirin V."/>
            <person name="Szebenyi C."/>
            <person name="Tomsovsky M."/>
            <person name="Tulloss R.E."/>
            <person name="Uehling J."/>
            <person name="Grigoriev I.V."/>
            <person name="Vagvolgyi C."/>
            <person name="Papp T."/>
            <person name="Martin F.M."/>
            <person name="Miettinen O."/>
            <person name="Hibbett D.S."/>
            <person name="Nagy L.G."/>
        </authorList>
    </citation>
    <scope>NUCLEOTIDE SEQUENCE [LARGE SCALE GENOMIC DNA]</scope>
    <source>
        <strain evidence="7 8">FP101781</strain>
    </source>
</reference>
<dbReference type="Proteomes" id="UP000298030">
    <property type="component" value="Unassembled WGS sequence"/>
</dbReference>
<dbReference type="GO" id="GO:0009277">
    <property type="term" value="C:fungal-type cell wall"/>
    <property type="evidence" value="ECO:0007669"/>
    <property type="project" value="InterPro"/>
</dbReference>
<protein>
    <recommendedName>
        <fullName evidence="6">Hydrophobin</fullName>
    </recommendedName>
</protein>
<keyword evidence="6" id="KW-0732">Signal</keyword>
<keyword evidence="5 6" id="KW-1015">Disulfide bond</keyword>
<evidence type="ECO:0000313" key="8">
    <source>
        <dbReference type="Proteomes" id="UP000298030"/>
    </source>
</evidence>
<evidence type="ECO:0000256" key="1">
    <source>
        <dbReference type="ARBA" id="ARBA00004191"/>
    </source>
</evidence>
<keyword evidence="3 6" id="KW-0134">Cell wall</keyword>
<evidence type="ECO:0000256" key="2">
    <source>
        <dbReference type="ARBA" id="ARBA00010446"/>
    </source>
</evidence>
<dbReference type="Pfam" id="PF01185">
    <property type="entry name" value="Hydrophobin"/>
    <property type="match status" value="1"/>
</dbReference>
<comment type="subcellular location">
    <subcellularLocation>
        <location evidence="1 6">Secreted</location>
        <location evidence="1 6">Cell wall</location>
    </subcellularLocation>
</comment>
<keyword evidence="4 6" id="KW-0964">Secreted</keyword>
<organism evidence="7 8">
    <name type="scientific">Coprinellus micaceus</name>
    <name type="common">Glistening ink-cap mushroom</name>
    <name type="synonym">Coprinus micaceus</name>
    <dbReference type="NCBI Taxonomy" id="71717"/>
    <lineage>
        <taxon>Eukaryota</taxon>
        <taxon>Fungi</taxon>
        <taxon>Dikarya</taxon>
        <taxon>Basidiomycota</taxon>
        <taxon>Agaricomycotina</taxon>
        <taxon>Agaricomycetes</taxon>
        <taxon>Agaricomycetidae</taxon>
        <taxon>Agaricales</taxon>
        <taxon>Agaricineae</taxon>
        <taxon>Psathyrellaceae</taxon>
        <taxon>Coprinellus</taxon>
    </lineage>
</organism>
<dbReference type="SMART" id="SM00075">
    <property type="entry name" value="HYDRO"/>
    <property type="match status" value="1"/>
</dbReference>
<dbReference type="CDD" id="cd23507">
    <property type="entry name" value="hydrophobin_I"/>
    <property type="match status" value="1"/>
</dbReference>
<evidence type="ECO:0000256" key="3">
    <source>
        <dbReference type="ARBA" id="ARBA00022512"/>
    </source>
</evidence>
<accession>A0A4Y7SWC9</accession>
<feature type="non-terminal residue" evidence="7">
    <location>
        <position position="1"/>
    </location>
</feature>
<evidence type="ECO:0000256" key="6">
    <source>
        <dbReference type="RuleBase" id="RU365009"/>
    </source>
</evidence>
<dbReference type="EMBL" id="QPFP01000052">
    <property type="protein sequence ID" value="TEB25928.1"/>
    <property type="molecule type" value="Genomic_DNA"/>
</dbReference>
<dbReference type="InterPro" id="IPR001338">
    <property type="entry name" value="Class_I_Hydrophobin"/>
</dbReference>
<name>A0A4Y7SWC9_COPMI</name>
<comment type="caution">
    <text evidence="7">The sequence shown here is derived from an EMBL/GenBank/DDBJ whole genome shotgun (WGS) entry which is preliminary data.</text>
</comment>
<dbReference type="AlphaFoldDB" id="A0A4Y7SWC9"/>
<comment type="similarity">
    <text evidence="2 6">Belongs to the fungal hydrophobin family.</text>
</comment>